<feature type="domain" description="Asn/Gln amidotransferase" evidence="12">
    <location>
        <begin position="361"/>
        <end position="510"/>
    </location>
</feature>
<dbReference type="NCBIfam" id="NF004014">
    <property type="entry name" value="PRK05477.1-4"/>
    <property type="match status" value="1"/>
</dbReference>
<reference evidence="13" key="1">
    <citation type="submission" date="2022-09" db="EMBL/GenBank/DDBJ databases">
        <authorList>
            <person name="Yuan C."/>
            <person name="Ke Z."/>
        </authorList>
    </citation>
    <scope>NUCLEOTIDE SEQUENCE</scope>
    <source>
        <strain evidence="13">LB-8</strain>
    </source>
</reference>
<dbReference type="InterPro" id="IPR006075">
    <property type="entry name" value="Asn/Gln-tRNA_Trfase_suB/E_cat"/>
</dbReference>
<evidence type="ECO:0000256" key="2">
    <source>
        <dbReference type="ARBA" id="ARBA00011123"/>
    </source>
</evidence>
<organism evidence="13 14">
    <name type="scientific">Paraflavisolibacter caeni</name>
    <dbReference type="NCBI Taxonomy" id="2982496"/>
    <lineage>
        <taxon>Bacteria</taxon>
        <taxon>Pseudomonadati</taxon>
        <taxon>Bacteroidota</taxon>
        <taxon>Chitinophagia</taxon>
        <taxon>Chitinophagales</taxon>
        <taxon>Chitinophagaceae</taxon>
        <taxon>Paraflavisolibacter</taxon>
    </lineage>
</organism>
<proteinExistence type="inferred from homology"/>
<dbReference type="InterPro" id="IPR003789">
    <property type="entry name" value="Asn/Gln_tRNA_amidoTrase-B-like"/>
</dbReference>
<dbReference type="Pfam" id="PF02637">
    <property type="entry name" value="GatB_Yqey"/>
    <property type="match status" value="1"/>
</dbReference>
<name>A0A9X2Y0W3_9BACT</name>
<evidence type="ECO:0000256" key="7">
    <source>
        <dbReference type="ARBA" id="ARBA00022917"/>
    </source>
</evidence>
<evidence type="ECO:0000256" key="8">
    <source>
        <dbReference type="ARBA" id="ARBA00024799"/>
    </source>
</evidence>
<dbReference type="Proteomes" id="UP001155483">
    <property type="component" value="Unassembled WGS sequence"/>
</dbReference>
<dbReference type="GO" id="GO:0050567">
    <property type="term" value="F:glutaminyl-tRNA synthase (glutamine-hydrolyzing) activity"/>
    <property type="evidence" value="ECO:0007669"/>
    <property type="project" value="UniProtKB-UniRule"/>
</dbReference>
<protein>
    <recommendedName>
        <fullName evidence="3 11">Aspartyl/glutamyl-tRNA(Asn/Gln) amidotransferase subunit B</fullName>
        <shortName evidence="11">Asp/Glu-ADT subunit B</shortName>
        <ecNumber evidence="11">6.3.5.-</ecNumber>
    </recommendedName>
</protein>
<evidence type="ECO:0000313" key="14">
    <source>
        <dbReference type="Proteomes" id="UP001155483"/>
    </source>
</evidence>
<keyword evidence="14" id="KW-1185">Reference proteome</keyword>
<evidence type="ECO:0000259" key="12">
    <source>
        <dbReference type="SMART" id="SM00845"/>
    </source>
</evidence>
<dbReference type="Gene3D" id="1.10.10.410">
    <property type="match status" value="1"/>
</dbReference>
<dbReference type="NCBIfam" id="TIGR00133">
    <property type="entry name" value="gatB"/>
    <property type="match status" value="1"/>
</dbReference>
<comment type="function">
    <text evidence="8 11">Allows the formation of correctly charged Asn-tRNA(Asn) or Gln-tRNA(Gln) through the transamidation of misacylated Asp-tRNA(Asn) or Glu-tRNA(Gln) in organisms which lack either or both of asparaginyl-tRNA or glutaminyl-tRNA synthetases. The reaction takes place in the presence of glutamine and ATP through an activated phospho-Asp-tRNA(Asn) or phospho-Glu-tRNA(Gln).</text>
</comment>
<dbReference type="InterPro" id="IPR017958">
    <property type="entry name" value="Gln-tRNA_amidoTrfase_suB_CS"/>
</dbReference>
<dbReference type="HAMAP" id="MF_00121">
    <property type="entry name" value="GatB"/>
    <property type="match status" value="1"/>
</dbReference>
<comment type="catalytic activity">
    <reaction evidence="10 11">
        <text>L-glutamyl-tRNA(Gln) + L-glutamine + ATP + H2O = L-glutaminyl-tRNA(Gln) + L-glutamate + ADP + phosphate + H(+)</text>
        <dbReference type="Rhea" id="RHEA:17521"/>
        <dbReference type="Rhea" id="RHEA-COMP:9681"/>
        <dbReference type="Rhea" id="RHEA-COMP:9684"/>
        <dbReference type="ChEBI" id="CHEBI:15377"/>
        <dbReference type="ChEBI" id="CHEBI:15378"/>
        <dbReference type="ChEBI" id="CHEBI:29985"/>
        <dbReference type="ChEBI" id="CHEBI:30616"/>
        <dbReference type="ChEBI" id="CHEBI:43474"/>
        <dbReference type="ChEBI" id="CHEBI:58359"/>
        <dbReference type="ChEBI" id="CHEBI:78520"/>
        <dbReference type="ChEBI" id="CHEBI:78521"/>
        <dbReference type="ChEBI" id="CHEBI:456216"/>
    </reaction>
</comment>
<evidence type="ECO:0000256" key="11">
    <source>
        <dbReference type="HAMAP-Rule" id="MF_00121"/>
    </source>
</evidence>
<dbReference type="PANTHER" id="PTHR11659">
    <property type="entry name" value="GLUTAMYL-TRNA GLN AMIDOTRANSFERASE SUBUNIT B MITOCHONDRIAL AND PROKARYOTIC PET112-RELATED"/>
    <property type="match status" value="1"/>
</dbReference>
<dbReference type="AlphaFoldDB" id="A0A9X2Y0W3"/>
<evidence type="ECO:0000256" key="4">
    <source>
        <dbReference type="ARBA" id="ARBA00022598"/>
    </source>
</evidence>
<dbReference type="GO" id="GO:0005524">
    <property type="term" value="F:ATP binding"/>
    <property type="evidence" value="ECO:0007669"/>
    <property type="project" value="UniProtKB-KW"/>
</dbReference>
<evidence type="ECO:0000313" key="13">
    <source>
        <dbReference type="EMBL" id="MCU7551088.1"/>
    </source>
</evidence>
<dbReference type="SUPFAM" id="SSF89095">
    <property type="entry name" value="GatB/YqeY motif"/>
    <property type="match status" value="1"/>
</dbReference>
<reference evidence="13" key="2">
    <citation type="submission" date="2023-04" db="EMBL/GenBank/DDBJ databases">
        <title>Paracnuella aquatica gen. nov., sp. nov., a member of the family Chitinophagaceae isolated from a hot spring.</title>
        <authorList>
            <person name="Wang C."/>
        </authorList>
    </citation>
    <scope>NUCLEOTIDE SEQUENCE</scope>
    <source>
        <strain evidence="13">LB-8</strain>
    </source>
</reference>
<dbReference type="EMBL" id="JAOTIF010000017">
    <property type="protein sequence ID" value="MCU7551088.1"/>
    <property type="molecule type" value="Genomic_DNA"/>
</dbReference>
<evidence type="ECO:0000256" key="5">
    <source>
        <dbReference type="ARBA" id="ARBA00022741"/>
    </source>
</evidence>
<dbReference type="GO" id="GO:0070681">
    <property type="term" value="P:glutaminyl-tRNAGln biosynthesis via transamidation"/>
    <property type="evidence" value="ECO:0007669"/>
    <property type="project" value="TreeGrafter"/>
</dbReference>
<evidence type="ECO:0000256" key="3">
    <source>
        <dbReference type="ARBA" id="ARBA00016923"/>
    </source>
</evidence>
<comment type="catalytic activity">
    <reaction evidence="9 11">
        <text>L-aspartyl-tRNA(Asn) + L-glutamine + ATP + H2O = L-asparaginyl-tRNA(Asn) + L-glutamate + ADP + phosphate + 2 H(+)</text>
        <dbReference type="Rhea" id="RHEA:14513"/>
        <dbReference type="Rhea" id="RHEA-COMP:9674"/>
        <dbReference type="Rhea" id="RHEA-COMP:9677"/>
        <dbReference type="ChEBI" id="CHEBI:15377"/>
        <dbReference type="ChEBI" id="CHEBI:15378"/>
        <dbReference type="ChEBI" id="CHEBI:29985"/>
        <dbReference type="ChEBI" id="CHEBI:30616"/>
        <dbReference type="ChEBI" id="CHEBI:43474"/>
        <dbReference type="ChEBI" id="CHEBI:58359"/>
        <dbReference type="ChEBI" id="CHEBI:78515"/>
        <dbReference type="ChEBI" id="CHEBI:78516"/>
        <dbReference type="ChEBI" id="CHEBI:456216"/>
    </reaction>
</comment>
<comment type="caution">
    <text evidence="13">The sequence shown here is derived from an EMBL/GenBank/DDBJ whole genome shotgun (WGS) entry which is preliminary data.</text>
</comment>
<evidence type="ECO:0000256" key="9">
    <source>
        <dbReference type="ARBA" id="ARBA00047380"/>
    </source>
</evidence>
<evidence type="ECO:0000256" key="10">
    <source>
        <dbReference type="ARBA" id="ARBA00047913"/>
    </source>
</evidence>
<dbReference type="InterPro" id="IPR017959">
    <property type="entry name" value="Asn/Gln-tRNA_amidoTrfase_suB/E"/>
</dbReference>
<keyword evidence="5 11" id="KW-0547">Nucleotide-binding</keyword>
<dbReference type="GO" id="GO:0006412">
    <property type="term" value="P:translation"/>
    <property type="evidence" value="ECO:0007669"/>
    <property type="project" value="UniProtKB-UniRule"/>
</dbReference>
<sequence length="513" mass="57772">MKSNYFLNPKPQTSNSKPLLPYPKSSIFAAMSIYQQYEIVVGLEVHAQLTTQTKLFCSDNTLFGEEPNTQVSVISLAHPGTLPKMNKEAIELAIRLGLACNCEIVRNNYFARKNYFYPDLPKGYQISQHTAPICRNGYLEVVVGKEVKKIRLNRIHIEEDAGKSVHDIDEKYTSVDINRAGIPLLEIVTEPDIRSSEEAYAYVTELRNLVRYLGVCDGNMEQGRLRCDVNISVRKKGEEKLGTKVEIKNLNSIRFIKKAIETESKRLVDLIESGQEVLQQTRGFDEASGTTYAIRTKEDADDYRYFADPDLPPFLITDEMIDAVAQKMPPTQKQRVQALVDNFGLSNYDASQLTGDIELEAYFKKIITHTSNTKAAANWVLNPIRNWLAEAELTADELAVPPASIAEIIRLIDEKKITYGIAVQKILPALLKDGSIAVEKFIQENNLMLSDNSDELDEWINSVLEKHPQKVTEFKKGKKGLIGFFVGEAMKLAKGKADAKLITEKFTEKLKQA</sequence>
<comment type="subunit">
    <text evidence="2 11">Heterotrimer of A, B and C subunits.</text>
</comment>
<evidence type="ECO:0000256" key="6">
    <source>
        <dbReference type="ARBA" id="ARBA00022840"/>
    </source>
</evidence>
<accession>A0A9X2Y0W3</accession>
<dbReference type="PROSITE" id="PS01234">
    <property type="entry name" value="GATB"/>
    <property type="match status" value="1"/>
</dbReference>
<dbReference type="Pfam" id="PF02934">
    <property type="entry name" value="GatB_N"/>
    <property type="match status" value="1"/>
</dbReference>
<dbReference type="SUPFAM" id="SSF55931">
    <property type="entry name" value="Glutamine synthetase/guanido kinase"/>
    <property type="match status" value="1"/>
</dbReference>
<dbReference type="PANTHER" id="PTHR11659:SF0">
    <property type="entry name" value="GLUTAMYL-TRNA(GLN) AMIDOTRANSFERASE SUBUNIT B, MITOCHONDRIAL"/>
    <property type="match status" value="1"/>
</dbReference>
<comment type="similarity">
    <text evidence="1 11">Belongs to the GatB/GatE family. GatB subfamily.</text>
</comment>
<dbReference type="SMART" id="SM00845">
    <property type="entry name" value="GatB_Yqey"/>
    <property type="match status" value="1"/>
</dbReference>
<keyword evidence="4 11" id="KW-0436">Ligase</keyword>
<keyword evidence="7 11" id="KW-0648">Protein biosynthesis</keyword>
<evidence type="ECO:0000256" key="1">
    <source>
        <dbReference type="ARBA" id="ARBA00005306"/>
    </source>
</evidence>
<dbReference type="InterPro" id="IPR014746">
    <property type="entry name" value="Gln_synth/guanido_kin_cat_dom"/>
</dbReference>
<gene>
    <name evidence="11 13" type="primary">gatB</name>
    <name evidence="13" type="ORF">OCK74_18355</name>
</gene>
<dbReference type="InterPro" id="IPR018027">
    <property type="entry name" value="Asn/Gln_amidotransferase"/>
</dbReference>
<dbReference type="InterPro" id="IPR004413">
    <property type="entry name" value="GatB"/>
</dbReference>
<keyword evidence="6 11" id="KW-0067">ATP-binding</keyword>
<dbReference type="NCBIfam" id="NF004012">
    <property type="entry name" value="PRK05477.1-2"/>
    <property type="match status" value="1"/>
</dbReference>
<dbReference type="EC" id="6.3.5.-" evidence="11"/>
<dbReference type="RefSeq" id="WP_279298527.1">
    <property type="nucleotide sequence ID" value="NZ_JAOTIF010000017.1"/>
</dbReference>
<dbReference type="InterPro" id="IPR023168">
    <property type="entry name" value="GatB_Yqey_C_2"/>
</dbReference>